<proteinExistence type="predicted"/>
<keyword evidence="4" id="KW-0862">Zinc</keyword>
<dbReference type="InterPro" id="IPR024079">
    <property type="entry name" value="MetalloPept_cat_dom_sf"/>
</dbReference>
<sequence>MRVTGALVRKWNSRRNQHATQSFGVDCDIAGRKSPLSIGNDRVGTQPLMSFPIHHDFRPPLRIDFSKPLMKHPKKRKRRLSIQPLETRRVLAASFGWDGVGLGSAELTYTINGSPSSLSPAETTAAIEAALDVWSSVADITFTPTDQLGLRDSIDISFVNIDGTAGTLAQAYFPDDVNPARIAGDIQFDVSEVWEVGNALGNNAFDLVWVAVHEIGHSLGLDHTDSAASVLAPFVSPSQSFTSLSSVDVAAIQELYAASTDTTDVVDTSDVDIDTSNESTTDEPMDETPTGNVDTDSGDSDDYPFPPSRWRRGGRWHPFGGRLDAEQVDFNYTNPTDVNGDNTTTPLDALMVINQLDRATSSGLTDVSEVETVGLCDVNGDNAITALDALTVINALHNGNSETLDSITADAESEDTETLEESGELEEGDEQEMDNELDDSSEVEEMDEVDASDDADESTDPIDDGGLVDQTDDGADDTDETDHGHHLVRRFPASLFGAETEVFVARFDADEDGALSEAEVSERLWNKLTTLNADRNGDGLITLDEIDSALLAFQLEAFNEKDSDGNGLLTETELGERRWRKISAADVDDDGGVSFEELQAFRDLASESGEMTRPRHRHHVPSDAFFASLGRTRGGQFRARRSFR</sequence>
<feature type="compositionally biased region" description="Acidic residues" evidence="6">
    <location>
        <begin position="411"/>
        <end position="463"/>
    </location>
</feature>
<protein>
    <submittedName>
        <fullName evidence="8">Matrixin</fullName>
    </submittedName>
</protein>
<dbReference type="PANTHER" id="PTHR10201:SF323">
    <property type="entry name" value="MATRIX METALLOPROTEINASE-21"/>
    <property type="match status" value="1"/>
</dbReference>
<feature type="region of interest" description="Disordered" evidence="6">
    <location>
        <begin position="404"/>
        <end position="483"/>
    </location>
</feature>
<evidence type="ECO:0000313" key="9">
    <source>
        <dbReference type="Proteomes" id="UP000318081"/>
    </source>
</evidence>
<dbReference type="InterPro" id="IPR011992">
    <property type="entry name" value="EF-hand-dom_pair"/>
</dbReference>
<evidence type="ECO:0000256" key="4">
    <source>
        <dbReference type="ARBA" id="ARBA00022833"/>
    </source>
</evidence>
<evidence type="ECO:0000256" key="6">
    <source>
        <dbReference type="SAM" id="MobiDB-lite"/>
    </source>
</evidence>
<dbReference type="InterPro" id="IPR021190">
    <property type="entry name" value="Pept_M10A"/>
</dbReference>
<evidence type="ECO:0000256" key="2">
    <source>
        <dbReference type="ARBA" id="ARBA00022723"/>
    </source>
</evidence>
<dbReference type="SMART" id="SM00235">
    <property type="entry name" value="ZnMc"/>
    <property type="match status" value="1"/>
</dbReference>
<evidence type="ECO:0000313" key="8">
    <source>
        <dbReference type="EMBL" id="QDV82051.1"/>
    </source>
</evidence>
<reference evidence="8 9" key="1">
    <citation type="submission" date="2019-02" db="EMBL/GenBank/DDBJ databases">
        <title>Deep-cultivation of Planctomycetes and their phenomic and genomic characterization uncovers novel biology.</title>
        <authorList>
            <person name="Wiegand S."/>
            <person name="Jogler M."/>
            <person name="Boedeker C."/>
            <person name="Pinto D."/>
            <person name="Vollmers J."/>
            <person name="Rivas-Marin E."/>
            <person name="Kohn T."/>
            <person name="Peeters S.H."/>
            <person name="Heuer A."/>
            <person name="Rast P."/>
            <person name="Oberbeckmann S."/>
            <person name="Bunk B."/>
            <person name="Jeske O."/>
            <person name="Meyerdierks A."/>
            <person name="Storesund J.E."/>
            <person name="Kallscheuer N."/>
            <person name="Luecker S."/>
            <person name="Lage O.M."/>
            <person name="Pohl T."/>
            <person name="Merkel B.J."/>
            <person name="Hornburger P."/>
            <person name="Mueller R.-W."/>
            <person name="Bruemmer F."/>
            <person name="Labrenz M."/>
            <person name="Spormann A.M."/>
            <person name="Op den Camp H."/>
            <person name="Overmann J."/>
            <person name="Amann R."/>
            <person name="Jetten M.S.M."/>
            <person name="Mascher T."/>
            <person name="Medema M.H."/>
            <person name="Devos D.P."/>
            <person name="Kaster A.-K."/>
            <person name="Ovreas L."/>
            <person name="Rohde M."/>
            <person name="Galperin M.Y."/>
            <person name="Jogler C."/>
        </authorList>
    </citation>
    <scope>NUCLEOTIDE SEQUENCE [LARGE SCALE GENOMIC DNA]</scope>
    <source>
        <strain evidence="8 9">TBK1r</strain>
    </source>
</reference>
<feature type="region of interest" description="Disordered" evidence="6">
    <location>
        <begin position="267"/>
        <end position="316"/>
    </location>
</feature>
<feature type="domain" description="EF-hand" evidence="7">
    <location>
        <begin position="534"/>
        <end position="556"/>
    </location>
</feature>
<name>A0ABX5XN53_9BACT</name>
<dbReference type="InterPro" id="IPR001818">
    <property type="entry name" value="Pept_M10_metallopeptidase"/>
</dbReference>
<evidence type="ECO:0000256" key="1">
    <source>
        <dbReference type="ARBA" id="ARBA00022670"/>
    </source>
</evidence>
<dbReference type="Pfam" id="PF13202">
    <property type="entry name" value="EF-hand_5"/>
    <property type="match status" value="1"/>
</dbReference>
<dbReference type="Gene3D" id="3.40.390.10">
    <property type="entry name" value="Collagenase (Catalytic Domain)"/>
    <property type="match status" value="1"/>
</dbReference>
<dbReference type="InterPro" id="IPR002105">
    <property type="entry name" value="Dockerin_1_rpt"/>
</dbReference>
<feature type="compositionally biased region" description="Acidic residues" evidence="6">
    <location>
        <begin position="267"/>
        <end position="286"/>
    </location>
</feature>
<dbReference type="PROSITE" id="PS00018">
    <property type="entry name" value="EF_HAND_1"/>
    <property type="match status" value="1"/>
</dbReference>
<dbReference type="Gene3D" id="1.10.1330.10">
    <property type="entry name" value="Dockerin domain"/>
    <property type="match status" value="1"/>
</dbReference>
<dbReference type="SUPFAM" id="SSF63446">
    <property type="entry name" value="Type I dockerin domain"/>
    <property type="match status" value="1"/>
</dbReference>
<dbReference type="SUPFAM" id="SSF55486">
    <property type="entry name" value="Metalloproteases ('zincins'), catalytic domain"/>
    <property type="match status" value="1"/>
</dbReference>
<dbReference type="Proteomes" id="UP000318081">
    <property type="component" value="Chromosome"/>
</dbReference>
<dbReference type="InterPro" id="IPR018247">
    <property type="entry name" value="EF_Hand_1_Ca_BS"/>
</dbReference>
<evidence type="ECO:0000259" key="7">
    <source>
        <dbReference type="PROSITE" id="PS50222"/>
    </source>
</evidence>
<organism evidence="8 9">
    <name type="scientific">Stieleria magnilauensis</name>
    <dbReference type="NCBI Taxonomy" id="2527963"/>
    <lineage>
        <taxon>Bacteria</taxon>
        <taxon>Pseudomonadati</taxon>
        <taxon>Planctomycetota</taxon>
        <taxon>Planctomycetia</taxon>
        <taxon>Pirellulales</taxon>
        <taxon>Pirellulaceae</taxon>
        <taxon>Stieleria</taxon>
    </lineage>
</organism>
<keyword evidence="2" id="KW-0479">Metal-binding</keyword>
<dbReference type="PANTHER" id="PTHR10201">
    <property type="entry name" value="MATRIX METALLOPROTEINASE"/>
    <property type="match status" value="1"/>
</dbReference>
<accession>A0ABX5XN53</accession>
<dbReference type="Gene3D" id="1.10.238.10">
    <property type="entry name" value="EF-hand"/>
    <property type="match status" value="2"/>
</dbReference>
<dbReference type="EMBL" id="CP036432">
    <property type="protein sequence ID" value="QDV82051.1"/>
    <property type="molecule type" value="Genomic_DNA"/>
</dbReference>
<dbReference type="Pfam" id="PF00404">
    <property type="entry name" value="Dockerin_1"/>
    <property type="match status" value="1"/>
</dbReference>
<dbReference type="InterPro" id="IPR006026">
    <property type="entry name" value="Peptidase_Metallo"/>
</dbReference>
<dbReference type="SUPFAM" id="SSF47473">
    <property type="entry name" value="EF-hand"/>
    <property type="match status" value="1"/>
</dbReference>
<dbReference type="InterPro" id="IPR036439">
    <property type="entry name" value="Dockerin_dom_sf"/>
</dbReference>
<evidence type="ECO:0000256" key="5">
    <source>
        <dbReference type="ARBA" id="ARBA00023049"/>
    </source>
</evidence>
<keyword evidence="5" id="KW-0482">Metalloprotease</keyword>
<gene>
    <name evidence="8" type="ORF">TBK1r_09760</name>
</gene>
<feature type="compositionally biased region" description="Acidic residues" evidence="6">
    <location>
        <begin position="470"/>
        <end position="480"/>
    </location>
</feature>
<dbReference type="PRINTS" id="PR00138">
    <property type="entry name" value="MATRIXIN"/>
</dbReference>
<keyword evidence="1" id="KW-0645">Protease</keyword>
<keyword evidence="9" id="KW-1185">Reference proteome</keyword>
<dbReference type="InterPro" id="IPR002048">
    <property type="entry name" value="EF_hand_dom"/>
</dbReference>
<keyword evidence="3" id="KW-0378">Hydrolase</keyword>
<dbReference type="PROSITE" id="PS50222">
    <property type="entry name" value="EF_HAND_2"/>
    <property type="match status" value="1"/>
</dbReference>
<evidence type="ECO:0000256" key="3">
    <source>
        <dbReference type="ARBA" id="ARBA00022801"/>
    </source>
</evidence>
<dbReference type="Pfam" id="PF00413">
    <property type="entry name" value="Peptidase_M10"/>
    <property type="match status" value="1"/>
</dbReference>